<dbReference type="STRING" id="310782.SAMN05216499_119110"/>
<dbReference type="Proteomes" id="UP000184111">
    <property type="component" value="Unassembled WGS sequence"/>
</dbReference>
<dbReference type="EMBL" id="FRBI01000019">
    <property type="protein sequence ID" value="SHN06176.1"/>
    <property type="molecule type" value="Genomic_DNA"/>
</dbReference>
<dbReference type="PROSITE" id="PS50801">
    <property type="entry name" value="STAS"/>
    <property type="match status" value="1"/>
</dbReference>
<dbReference type="PANTHER" id="PTHR33495:SF2">
    <property type="entry name" value="ANTI-SIGMA FACTOR ANTAGONIST TM_1081-RELATED"/>
    <property type="match status" value="1"/>
</dbReference>
<reference evidence="2 3" key="1">
    <citation type="submission" date="2016-11" db="EMBL/GenBank/DDBJ databases">
        <authorList>
            <person name="Jaros S."/>
            <person name="Januszkiewicz K."/>
            <person name="Wedrychowicz H."/>
        </authorList>
    </citation>
    <scope>NUCLEOTIDE SEQUENCE [LARGE SCALE GENOMIC DNA]</scope>
    <source>
        <strain evidence="2 3">CGMCC 4.2025</strain>
    </source>
</reference>
<dbReference type="PANTHER" id="PTHR33495">
    <property type="entry name" value="ANTI-SIGMA FACTOR ANTAGONIST TM_1081-RELATED-RELATED"/>
    <property type="match status" value="1"/>
</dbReference>
<evidence type="ECO:0000259" key="1">
    <source>
        <dbReference type="PROSITE" id="PS50801"/>
    </source>
</evidence>
<dbReference type="AlphaFoldDB" id="A0A1M7NQB1"/>
<gene>
    <name evidence="2" type="ORF">SAMN05216499_119110</name>
</gene>
<sequence length="110" mass="11691">MPHRESAQTAVPVIAPYGDLDVDNLEPLAARLKAAAATSPAVVLDARAITFGDSSFLRVLITVHRLTELRIAAPRPALQKLLELVGVDRLFPIYPSVESARSAPAPAAGR</sequence>
<proteinExistence type="predicted"/>
<dbReference type="Pfam" id="PF13466">
    <property type="entry name" value="STAS_2"/>
    <property type="match status" value="1"/>
</dbReference>
<dbReference type="CDD" id="cd07043">
    <property type="entry name" value="STAS_anti-anti-sigma_factors"/>
    <property type="match status" value="1"/>
</dbReference>
<evidence type="ECO:0000313" key="3">
    <source>
        <dbReference type="Proteomes" id="UP000184111"/>
    </source>
</evidence>
<evidence type="ECO:0000313" key="2">
    <source>
        <dbReference type="EMBL" id="SHN06176.1"/>
    </source>
</evidence>
<feature type="domain" description="STAS" evidence="1">
    <location>
        <begin position="13"/>
        <end position="104"/>
    </location>
</feature>
<dbReference type="GO" id="GO:0043856">
    <property type="term" value="F:anti-sigma factor antagonist activity"/>
    <property type="evidence" value="ECO:0007669"/>
    <property type="project" value="TreeGrafter"/>
</dbReference>
<dbReference type="SUPFAM" id="SSF52091">
    <property type="entry name" value="SpoIIaa-like"/>
    <property type="match status" value="1"/>
</dbReference>
<organism evidence="2 3">
    <name type="scientific">Actinacidiphila paucisporea</name>
    <dbReference type="NCBI Taxonomy" id="310782"/>
    <lineage>
        <taxon>Bacteria</taxon>
        <taxon>Bacillati</taxon>
        <taxon>Actinomycetota</taxon>
        <taxon>Actinomycetes</taxon>
        <taxon>Kitasatosporales</taxon>
        <taxon>Streptomycetaceae</taxon>
        <taxon>Actinacidiphila</taxon>
    </lineage>
</organism>
<protein>
    <submittedName>
        <fullName evidence="2">Anti-anti-sigma factor</fullName>
    </submittedName>
</protein>
<accession>A0A1M7NQB1</accession>
<name>A0A1M7NQB1_9ACTN</name>
<dbReference type="InterPro" id="IPR036513">
    <property type="entry name" value="STAS_dom_sf"/>
</dbReference>
<dbReference type="Gene3D" id="3.30.750.24">
    <property type="entry name" value="STAS domain"/>
    <property type="match status" value="1"/>
</dbReference>
<dbReference type="InterPro" id="IPR002645">
    <property type="entry name" value="STAS_dom"/>
</dbReference>
<keyword evidence="3" id="KW-1185">Reference proteome</keyword>
<dbReference type="InterPro" id="IPR058548">
    <property type="entry name" value="MlaB-like_STAS"/>
</dbReference>